<protein>
    <submittedName>
        <fullName evidence="1">ATP-binding protein</fullName>
    </submittedName>
</protein>
<dbReference type="PANTHER" id="PTHR13308:SF40">
    <property type="entry name" value="NEDD4-BINDING PROTEIN 2-LIKE 1"/>
    <property type="match status" value="1"/>
</dbReference>
<proteinExistence type="predicted"/>
<keyword evidence="1" id="KW-0067">ATP-binding</keyword>
<dbReference type="InterPro" id="IPR027417">
    <property type="entry name" value="P-loop_NTPase"/>
</dbReference>
<dbReference type="SUPFAM" id="SSF52540">
    <property type="entry name" value="P-loop containing nucleoside triphosphate hydrolases"/>
    <property type="match status" value="1"/>
</dbReference>
<sequence length="150" mass="17076">MAPKQSQGLRPILTSIEPTKTLLALRGIPGSGKTSLAKAISITNGAPIFSIDSYFENETGEYNFDYQKNHLAYKECESKTKEALELGVPFVIVDNTFTLKWELEPYIRLANEFEYLFFVVTVENRHGGKNIHQISEEQIEKMKAKYRVVL</sequence>
<comment type="caution">
    <text evidence="1">The sequence shown here is derived from an EMBL/GenBank/DDBJ whole genome shotgun (WGS) entry which is preliminary data.</text>
</comment>
<gene>
    <name evidence="1" type="ORF">EHQ30_04135</name>
</gene>
<dbReference type="InterPro" id="IPR026302">
    <property type="entry name" value="NEDD4-bd_p2"/>
</dbReference>
<dbReference type="Proteomes" id="UP000297891">
    <property type="component" value="Unassembled WGS sequence"/>
</dbReference>
<dbReference type="Pfam" id="PF13671">
    <property type="entry name" value="AAA_33"/>
    <property type="match status" value="1"/>
</dbReference>
<keyword evidence="1" id="KW-0547">Nucleotide-binding</keyword>
<dbReference type="PANTHER" id="PTHR13308">
    <property type="entry name" value="NEDD4-BINDING PROTEIN 2-LIKE 1"/>
    <property type="match status" value="1"/>
</dbReference>
<evidence type="ECO:0000313" key="1">
    <source>
        <dbReference type="EMBL" id="TGK95827.1"/>
    </source>
</evidence>
<evidence type="ECO:0000313" key="2">
    <source>
        <dbReference type="Proteomes" id="UP000297891"/>
    </source>
</evidence>
<dbReference type="OrthoDB" id="6182772at2"/>
<reference evidence="1" key="1">
    <citation type="journal article" date="2019" name="PLoS Negl. Trop. Dis.">
        <title>Revisiting the worldwide diversity of Leptospira species in the environment.</title>
        <authorList>
            <person name="Vincent A.T."/>
            <person name="Schiettekatte O."/>
            <person name="Bourhy P."/>
            <person name="Veyrier F.J."/>
            <person name="Picardeau M."/>
        </authorList>
    </citation>
    <scope>NUCLEOTIDE SEQUENCE [LARGE SCALE GENOMIC DNA]</scope>
    <source>
        <strain evidence="1">201800277</strain>
    </source>
</reference>
<dbReference type="EMBL" id="RQFP01000001">
    <property type="protein sequence ID" value="TGK95827.1"/>
    <property type="molecule type" value="Genomic_DNA"/>
</dbReference>
<dbReference type="AlphaFoldDB" id="A0A2M9Y7E0"/>
<dbReference type="GO" id="GO:0005524">
    <property type="term" value="F:ATP binding"/>
    <property type="evidence" value="ECO:0007669"/>
    <property type="project" value="UniProtKB-KW"/>
</dbReference>
<dbReference type="Gene3D" id="3.40.50.300">
    <property type="entry name" value="P-loop containing nucleotide triphosphate hydrolases"/>
    <property type="match status" value="1"/>
</dbReference>
<accession>A0A2M9Y7E0</accession>
<name>A0A2M9Y7E0_9LEPT</name>
<organism evidence="1 2">
    <name type="scientific">Leptospira brenneri</name>
    <dbReference type="NCBI Taxonomy" id="2023182"/>
    <lineage>
        <taxon>Bacteria</taxon>
        <taxon>Pseudomonadati</taxon>
        <taxon>Spirochaetota</taxon>
        <taxon>Spirochaetia</taxon>
        <taxon>Leptospirales</taxon>
        <taxon>Leptospiraceae</taxon>
        <taxon>Leptospira</taxon>
    </lineage>
</organism>
<keyword evidence="2" id="KW-1185">Reference proteome</keyword>